<feature type="compositionally biased region" description="Polar residues" evidence="1">
    <location>
        <begin position="85"/>
        <end position="104"/>
    </location>
</feature>
<feature type="region of interest" description="Disordered" evidence="1">
    <location>
        <begin position="85"/>
        <end position="145"/>
    </location>
</feature>
<feature type="compositionally biased region" description="Basic and acidic residues" evidence="1">
    <location>
        <begin position="114"/>
        <end position="139"/>
    </location>
</feature>
<dbReference type="Proteomes" id="UP000217790">
    <property type="component" value="Unassembled WGS sequence"/>
</dbReference>
<evidence type="ECO:0000256" key="1">
    <source>
        <dbReference type="SAM" id="MobiDB-lite"/>
    </source>
</evidence>
<gene>
    <name evidence="2" type="ORF">ARMGADRAFT_1034995</name>
</gene>
<organism evidence="2 3">
    <name type="scientific">Armillaria gallica</name>
    <name type="common">Bulbous honey fungus</name>
    <name type="synonym">Armillaria bulbosa</name>
    <dbReference type="NCBI Taxonomy" id="47427"/>
    <lineage>
        <taxon>Eukaryota</taxon>
        <taxon>Fungi</taxon>
        <taxon>Dikarya</taxon>
        <taxon>Basidiomycota</taxon>
        <taxon>Agaricomycotina</taxon>
        <taxon>Agaricomycetes</taxon>
        <taxon>Agaricomycetidae</taxon>
        <taxon>Agaricales</taxon>
        <taxon>Marasmiineae</taxon>
        <taxon>Physalacriaceae</taxon>
        <taxon>Armillaria</taxon>
    </lineage>
</organism>
<feature type="compositionally biased region" description="Low complexity" evidence="1">
    <location>
        <begin position="459"/>
        <end position="473"/>
    </location>
</feature>
<proteinExistence type="predicted"/>
<reference evidence="3" key="1">
    <citation type="journal article" date="2017" name="Nat. Ecol. Evol.">
        <title>Genome expansion and lineage-specific genetic innovations in the forest pathogenic fungi Armillaria.</title>
        <authorList>
            <person name="Sipos G."/>
            <person name="Prasanna A.N."/>
            <person name="Walter M.C."/>
            <person name="O'Connor E."/>
            <person name="Balint B."/>
            <person name="Krizsan K."/>
            <person name="Kiss B."/>
            <person name="Hess J."/>
            <person name="Varga T."/>
            <person name="Slot J."/>
            <person name="Riley R."/>
            <person name="Boka B."/>
            <person name="Rigling D."/>
            <person name="Barry K."/>
            <person name="Lee J."/>
            <person name="Mihaltcheva S."/>
            <person name="LaButti K."/>
            <person name="Lipzen A."/>
            <person name="Waldron R."/>
            <person name="Moloney N.M."/>
            <person name="Sperisen C."/>
            <person name="Kredics L."/>
            <person name="Vagvoelgyi C."/>
            <person name="Patrignani A."/>
            <person name="Fitzpatrick D."/>
            <person name="Nagy I."/>
            <person name="Doyle S."/>
            <person name="Anderson J.B."/>
            <person name="Grigoriev I.V."/>
            <person name="Gueldener U."/>
            <person name="Muensterkoetter M."/>
            <person name="Nagy L.G."/>
        </authorList>
    </citation>
    <scope>NUCLEOTIDE SEQUENCE [LARGE SCALE GENOMIC DNA]</scope>
    <source>
        <strain evidence="3">Ar21-2</strain>
    </source>
</reference>
<name>A0A2H3D6R7_ARMGA</name>
<keyword evidence="3" id="KW-1185">Reference proteome</keyword>
<evidence type="ECO:0000313" key="2">
    <source>
        <dbReference type="EMBL" id="PBK87102.1"/>
    </source>
</evidence>
<dbReference type="AlphaFoldDB" id="A0A2H3D6R7"/>
<feature type="compositionally biased region" description="Low complexity" evidence="1">
    <location>
        <begin position="435"/>
        <end position="446"/>
    </location>
</feature>
<dbReference type="EMBL" id="KZ293680">
    <property type="protein sequence ID" value="PBK87102.1"/>
    <property type="molecule type" value="Genomic_DNA"/>
</dbReference>
<evidence type="ECO:0000313" key="3">
    <source>
        <dbReference type="Proteomes" id="UP000217790"/>
    </source>
</evidence>
<dbReference type="InParanoid" id="A0A2H3D6R7"/>
<protein>
    <submittedName>
        <fullName evidence="2">Uncharacterized protein</fullName>
    </submittedName>
</protein>
<accession>A0A2H3D6R7</accession>
<sequence length="555" mass="60304">MSGTMTTRAKKRAMQSTLTAVDPQQLAASSARIASESNTHWNEDQLGPEPNDWENLEPTIALDSGNSKPTMPVCVMSPLTLAKSLPTSQQARANDTISGPSSGSRIPMAFSSNDDQRKRVRMDESMTTDYDWHSKDEPKPLASSDTIDSIDKMVTEEPVFEPIPNEYNIDESKFGIAEFESIRSESPMSNIDISRVNENDPPKQSNEIDDCENEIVTDDQIEKDTGIENNTEHGDFHDRLNNSELDDAILGDDQLAYDLAHNENGPWESPTQDKELAQLFMDELSDHLHVMFKRLRFESVDPDSDLYHEQYNLTITTMVSGGIIMGRPYMDEVPMVQPIMPILEQPQPNPTYSQANQRASAPKYGKTLKDKVILQKWRNRDLTDTGQTEIADQGIHINENGNAFIIKGGVADTNQHTSKDKGKQSTVPPWTGPALTSNSNLISSSTGPPNSGFTAGHASTNNNLSTGGNTSPTQSRQAPHSDGSGGSPGGGPPEGGPPGNEGRGGAPASPSQITPPGGGRGPPSDHGNDGDNPDESDDEGDHHNHPLPGYYKPRT</sequence>
<feature type="region of interest" description="Disordered" evidence="1">
    <location>
        <begin position="413"/>
        <end position="555"/>
    </location>
</feature>
<feature type="region of interest" description="Disordered" evidence="1">
    <location>
        <begin position="1"/>
        <end position="69"/>
    </location>
</feature>